<protein>
    <submittedName>
        <fullName evidence="3">OmpA family protein</fullName>
    </submittedName>
</protein>
<dbReference type="CDD" id="cd07185">
    <property type="entry name" value="OmpA_C-like"/>
    <property type="match status" value="1"/>
</dbReference>
<dbReference type="AlphaFoldDB" id="A0AAE8W5T0"/>
<keyword evidence="1" id="KW-0472">Membrane</keyword>
<comment type="caution">
    <text evidence="3">The sequence shown here is derived from an EMBL/GenBank/DDBJ whole genome shotgun (WGS) entry which is preliminary data.</text>
</comment>
<evidence type="ECO:0000313" key="4">
    <source>
        <dbReference type="Proteomes" id="UP000318720"/>
    </source>
</evidence>
<organism evidence="3 4">
    <name type="scientific">Streptomyces ipomoeae</name>
    <dbReference type="NCBI Taxonomy" id="103232"/>
    <lineage>
        <taxon>Bacteria</taxon>
        <taxon>Bacillati</taxon>
        <taxon>Actinomycetota</taxon>
        <taxon>Actinomycetes</taxon>
        <taxon>Kitasatosporales</taxon>
        <taxon>Streptomycetaceae</taxon>
        <taxon>Streptomyces</taxon>
    </lineage>
</organism>
<dbReference type="InterPro" id="IPR036737">
    <property type="entry name" value="OmpA-like_sf"/>
</dbReference>
<proteinExistence type="predicted"/>
<dbReference type="EMBL" id="SPAZ01000048">
    <property type="protein sequence ID" value="TQE38223.1"/>
    <property type="molecule type" value="Genomic_DNA"/>
</dbReference>
<sequence>MTPSRTVTYTSRTFRAPCTFRVSRTSRAFRTATRTTPTPRTSRTPRALMLLSLVGVVAGTLTACGSVPPPAPLTVAVTGSTAEPAPWAPVLEDLAVRHALRAVDPGDGAVSIVVSTNPEVNQVDLTPLRDGREVEQDPAAAREKVLARTAKLRSALTTNTPAAGGLDLLGTYRRALQATPRDGTVVLVSSGVQTVDPLDVRTLGWTFDAGATVRDLKRRGLVPDARGRHVEFVGLGIAYGTQPELPLPAARRITALWRAVCTASGAASCTVRDEDIPRLPSASDRPVPVVPVAASPTSCRGSFVVPASVTFAADDATLRDDADRYLSPIADSLRRCPADRAVHITGHTAQVDTGTSGYELSAARAQAVRDRLVRLGVAPALIVRVDGVGSTRPVVDNMPGGVFAEALARQNRRVEITVTTKEGPAPS</sequence>
<dbReference type="GO" id="GO:0016020">
    <property type="term" value="C:membrane"/>
    <property type="evidence" value="ECO:0007669"/>
    <property type="project" value="UniProtKB-UniRule"/>
</dbReference>
<dbReference type="RefSeq" id="WP_141581008.1">
    <property type="nucleotide sequence ID" value="NZ_JARAVA010000333.1"/>
</dbReference>
<feature type="domain" description="OmpA-like" evidence="2">
    <location>
        <begin position="298"/>
        <end position="422"/>
    </location>
</feature>
<gene>
    <name evidence="3" type="ORF">Sipo8835_05830</name>
</gene>
<dbReference type="PROSITE" id="PS51123">
    <property type="entry name" value="OMPA_2"/>
    <property type="match status" value="1"/>
</dbReference>
<dbReference type="Gene3D" id="3.30.1330.60">
    <property type="entry name" value="OmpA-like domain"/>
    <property type="match status" value="1"/>
</dbReference>
<dbReference type="Pfam" id="PF00691">
    <property type="entry name" value="OmpA"/>
    <property type="match status" value="1"/>
</dbReference>
<accession>A0AAE8W5T0</accession>
<dbReference type="PANTHER" id="PTHR30329">
    <property type="entry name" value="STATOR ELEMENT OF FLAGELLAR MOTOR COMPLEX"/>
    <property type="match status" value="1"/>
</dbReference>
<dbReference type="InterPro" id="IPR006665">
    <property type="entry name" value="OmpA-like"/>
</dbReference>
<evidence type="ECO:0000259" key="2">
    <source>
        <dbReference type="PROSITE" id="PS51123"/>
    </source>
</evidence>
<evidence type="ECO:0000256" key="1">
    <source>
        <dbReference type="PROSITE-ProRule" id="PRU00473"/>
    </source>
</evidence>
<name>A0AAE8W5T0_9ACTN</name>
<dbReference type="Proteomes" id="UP000318720">
    <property type="component" value="Unassembled WGS sequence"/>
</dbReference>
<dbReference type="SUPFAM" id="SSF103088">
    <property type="entry name" value="OmpA-like"/>
    <property type="match status" value="1"/>
</dbReference>
<evidence type="ECO:0000313" key="3">
    <source>
        <dbReference type="EMBL" id="TQE38223.1"/>
    </source>
</evidence>
<dbReference type="PANTHER" id="PTHR30329:SF21">
    <property type="entry name" value="LIPOPROTEIN YIAD-RELATED"/>
    <property type="match status" value="1"/>
</dbReference>
<reference evidence="3 4" key="1">
    <citation type="submission" date="2019-03" db="EMBL/GenBank/DDBJ databases">
        <title>Comparative genomic analyses of the sweetpotato soil rot pathogen, Streptomyces ipomoeae.</title>
        <authorList>
            <person name="Ruschel Soares N."/>
            <person name="Badger J.H."/>
            <person name="Huguet-Tapia J.C."/>
            <person name="Clark C.A."/>
            <person name="Pettis G.S."/>
        </authorList>
    </citation>
    <scope>NUCLEOTIDE SEQUENCE [LARGE SCALE GENOMIC DNA]</scope>
    <source>
        <strain evidence="3 4">88-35</strain>
    </source>
</reference>
<dbReference type="InterPro" id="IPR050330">
    <property type="entry name" value="Bact_OuterMem_StrucFunc"/>
</dbReference>